<protein>
    <submittedName>
        <fullName evidence="1">Uncharacterized protein</fullName>
    </submittedName>
</protein>
<dbReference type="EMBL" id="BK032843">
    <property type="protein sequence ID" value="DAF63773.1"/>
    <property type="molecule type" value="Genomic_DNA"/>
</dbReference>
<reference evidence="1" key="1">
    <citation type="journal article" date="2021" name="Proc. Natl. Acad. Sci. U.S.A.">
        <title>A Catalog of Tens of Thousands of Viruses from Human Metagenomes Reveals Hidden Associations with Chronic Diseases.</title>
        <authorList>
            <person name="Tisza M.J."/>
            <person name="Buck C.B."/>
        </authorList>
    </citation>
    <scope>NUCLEOTIDE SEQUENCE</scope>
    <source>
        <strain evidence="1">Ctz6O13</strain>
    </source>
</reference>
<evidence type="ECO:0000313" key="1">
    <source>
        <dbReference type="EMBL" id="DAF63773.1"/>
    </source>
</evidence>
<accession>A0A8S5TKF9</accession>
<organism evidence="1">
    <name type="scientific">Podoviridae sp. ctz6O13</name>
    <dbReference type="NCBI Taxonomy" id="2827757"/>
    <lineage>
        <taxon>Viruses</taxon>
        <taxon>Duplodnaviria</taxon>
        <taxon>Heunggongvirae</taxon>
        <taxon>Uroviricota</taxon>
        <taxon>Caudoviricetes</taxon>
    </lineage>
</organism>
<name>A0A8S5TKF9_9CAUD</name>
<proteinExistence type="predicted"/>
<sequence>MRYLTMYVTQASSQMKEDALLIYHEIISSIANGVVLDWPTLVEICETVDFTMLDSLTCLGYVKVKEVKDDGGKSQLLIQKKYLNANPQLFRKPFGIQNGIGIIPCSNGVEDSYKGQILLPLQHGKEEDEWLCIEYEC</sequence>